<dbReference type="GO" id="GO:0070402">
    <property type="term" value="F:NADPH binding"/>
    <property type="evidence" value="ECO:0007669"/>
    <property type="project" value="TreeGrafter"/>
</dbReference>
<dbReference type="InterPro" id="IPR013644">
    <property type="entry name" value="DXP_reductoisomerase_C"/>
</dbReference>
<comment type="similarity">
    <text evidence="4">Belongs to the DXR family.</text>
</comment>
<dbReference type="SUPFAM" id="SSF55347">
    <property type="entry name" value="Glyceraldehyde-3-phosphate dehydrogenase-like, C-terminal domain"/>
    <property type="match status" value="1"/>
</dbReference>
<dbReference type="Pfam" id="PF08436">
    <property type="entry name" value="DXP_redisom_C"/>
    <property type="match status" value="1"/>
</dbReference>
<dbReference type="InterPro" id="IPR003821">
    <property type="entry name" value="DXP_reductoisomerase"/>
</dbReference>
<evidence type="ECO:0000256" key="4">
    <source>
        <dbReference type="ARBA" id="ARBA00006825"/>
    </source>
</evidence>
<dbReference type="GO" id="GO:0051484">
    <property type="term" value="P:isopentenyl diphosphate biosynthetic process, methylerythritol 4-phosphate pathway involved in terpenoid biosynthetic process"/>
    <property type="evidence" value="ECO:0007669"/>
    <property type="project" value="TreeGrafter"/>
</dbReference>
<name>A0AAQ3MIV6_VIGMU</name>
<dbReference type="GO" id="GO:0030145">
    <property type="term" value="F:manganese ion binding"/>
    <property type="evidence" value="ECO:0007669"/>
    <property type="project" value="TreeGrafter"/>
</dbReference>
<keyword evidence="7" id="KW-0560">Oxidoreductase</keyword>
<evidence type="ECO:0000256" key="5">
    <source>
        <dbReference type="ARBA" id="ARBA00012366"/>
    </source>
</evidence>
<evidence type="ECO:0000256" key="6">
    <source>
        <dbReference type="ARBA" id="ARBA00022723"/>
    </source>
</evidence>
<dbReference type="GO" id="GO:0030604">
    <property type="term" value="F:1-deoxy-D-xylulose-5-phosphate reductoisomerase activity"/>
    <property type="evidence" value="ECO:0007669"/>
    <property type="project" value="UniProtKB-EC"/>
</dbReference>
<sequence length="197" mass="21918">MQRQLETLGAQRDGLEDMLKDMKRKMGPCVCDGIMKKELGFIGNGEAGKDIALANKETLISGGPFVLLLAQKHNVKILPADSEHSVIFQCIQGLPKGSLRRIILTASFRDLPVEKLKDVKVADALKHPNWNMGKKITMDSATLFNKGLEVIEAHYLFGADYDNIEIFIHLQSIIHSMIETQQMGGSKLVYSKGEKDH</sequence>
<dbReference type="Gene3D" id="3.40.50.720">
    <property type="entry name" value="NAD(P)-binding Rossmann-like Domain"/>
    <property type="match status" value="1"/>
</dbReference>
<dbReference type="EMBL" id="CP144690">
    <property type="protein sequence ID" value="WVY91907.1"/>
    <property type="molecule type" value="Genomic_DNA"/>
</dbReference>
<comment type="pathway">
    <text evidence="3">Isoprenoid biosynthesis; isopentenyl diphosphate biosynthesis via DXP pathway; isopentenyl diphosphate from 1-deoxy-D-xylulose 5-phosphate: step 1/6.</text>
</comment>
<proteinExistence type="inferred from homology"/>
<dbReference type="PANTHER" id="PTHR30525:SF0">
    <property type="entry name" value="1-DEOXY-D-XYLULOSE 5-PHOSPHATE REDUCTOISOMERASE, CHLOROPLASTIC"/>
    <property type="match status" value="1"/>
</dbReference>
<keyword evidence="11" id="KW-1185">Reference proteome</keyword>
<protein>
    <recommendedName>
        <fullName evidence="5">1-deoxy-D-xylulose-5-phosphate reductoisomerase</fullName>
        <ecNumber evidence="5">1.1.1.267</ecNumber>
    </recommendedName>
</protein>
<reference evidence="10 11" key="1">
    <citation type="journal article" date="2023" name="Life. Sci Alliance">
        <title>Evolutionary insights into 3D genome organization and epigenetic landscape of Vigna mungo.</title>
        <authorList>
            <person name="Junaid A."/>
            <person name="Singh B."/>
            <person name="Bhatia S."/>
        </authorList>
    </citation>
    <scope>NUCLEOTIDE SEQUENCE [LARGE SCALE GENOMIC DNA]</scope>
    <source>
        <strain evidence="10">Urdbean</strain>
    </source>
</reference>
<organism evidence="10 11">
    <name type="scientific">Vigna mungo</name>
    <name type="common">Black gram</name>
    <name type="synonym">Phaseolus mungo</name>
    <dbReference type="NCBI Taxonomy" id="3915"/>
    <lineage>
        <taxon>Eukaryota</taxon>
        <taxon>Viridiplantae</taxon>
        <taxon>Streptophyta</taxon>
        <taxon>Embryophyta</taxon>
        <taxon>Tracheophyta</taxon>
        <taxon>Spermatophyta</taxon>
        <taxon>Magnoliopsida</taxon>
        <taxon>eudicotyledons</taxon>
        <taxon>Gunneridae</taxon>
        <taxon>Pentapetalae</taxon>
        <taxon>rosids</taxon>
        <taxon>fabids</taxon>
        <taxon>Fabales</taxon>
        <taxon>Fabaceae</taxon>
        <taxon>Papilionoideae</taxon>
        <taxon>50 kb inversion clade</taxon>
        <taxon>NPAAA clade</taxon>
        <taxon>indigoferoid/millettioid clade</taxon>
        <taxon>Phaseoleae</taxon>
        <taxon>Vigna</taxon>
    </lineage>
</organism>
<evidence type="ECO:0000256" key="7">
    <source>
        <dbReference type="ARBA" id="ARBA00023002"/>
    </source>
</evidence>
<evidence type="ECO:0000256" key="1">
    <source>
        <dbReference type="ARBA" id="ARBA00001936"/>
    </source>
</evidence>
<comment type="catalytic activity">
    <reaction evidence="8">
        <text>2-C-methyl-D-erythritol 4-phosphate + NADP(+) = 1-deoxy-D-xylulose 5-phosphate + NADPH + H(+)</text>
        <dbReference type="Rhea" id="RHEA:13717"/>
        <dbReference type="ChEBI" id="CHEBI:15378"/>
        <dbReference type="ChEBI" id="CHEBI:57783"/>
        <dbReference type="ChEBI" id="CHEBI:57792"/>
        <dbReference type="ChEBI" id="CHEBI:58262"/>
        <dbReference type="ChEBI" id="CHEBI:58349"/>
        <dbReference type="EC" id="1.1.1.267"/>
    </reaction>
    <physiologicalReaction direction="right-to-left" evidence="8">
        <dbReference type="Rhea" id="RHEA:13719"/>
    </physiologicalReaction>
</comment>
<dbReference type="AlphaFoldDB" id="A0AAQ3MIV6"/>
<dbReference type="PANTHER" id="PTHR30525">
    <property type="entry name" value="1-DEOXY-D-XYLULOSE 5-PHOSPHATE REDUCTOISOMERASE"/>
    <property type="match status" value="1"/>
</dbReference>
<keyword evidence="6" id="KW-0479">Metal-binding</keyword>
<comment type="cofactor">
    <cofactor evidence="2">
        <name>Mg(2+)</name>
        <dbReference type="ChEBI" id="CHEBI:18420"/>
    </cofactor>
</comment>
<accession>A0AAQ3MIV6</accession>
<evidence type="ECO:0000259" key="9">
    <source>
        <dbReference type="Pfam" id="PF08436"/>
    </source>
</evidence>
<dbReference type="EC" id="1.1.1.267" evidence="5"/>
<evidence type="ECO:0000256" key="3">
    <source>
        <dbReference type="ARBA" id="ARBA00005094"/>
    </source>
</evidence>
<evidence type="ECO:0000313" key="10">
    <source>
        <dbReference type="EMBL" id="WVY91907.1"/>
    </source>
</evidence>
<feature type="domain" description="1-deoxy-D-xylulose 5-phosphate reductoisomerase C-terminal" evidence="9">
    <location>
        <begin position="77"/>
        <end position="157"/>
    </location>
</feature>
<evidence type="ECO:0000256" key="8">
    <source>
        <dbReference type="ARBA" id="ARBA00048543"/>
    </source>
</evidence>
<dbReference type="Proteomes" id="UP001374535">
    <property type="component" value="Chromosome 11"/>
</dbReference>
<gene>
    <name evidence="10" type="ORF">V8G54_037421</name>
</gene>
<evidence type="ECO:0000313" key="11">
    <source>
        <dbReference type="Proteomes" id="UP001374535"/>
    </source>
</evidence>
<comment type="cofactor">
    <cofactor evidence="1">
        <name>Mn(2+)</name>
        <dbReference type="ChEBI" id="CHEBI:29035"/>
    </cofactor>
</comment>
<evidence type="ECO:0000256" key="2">
    <source>
        <dbReference type="ARBA" id="ARBA00001946"/>
    </source>
</evidence>